<name>A0A942UWF6_9FIRM</name>
<dbReference type="AlphaFoldDB" id="A0A942UWF6"/>
<gene>
    <name evidence="1" type="ORF">GOQ27_09985</name>
</gene>
<proteinExistence type="predicted"/>
<sequence length="126" mass="14572">MEIKEGVMVPLGYGKFARSDKIISLERIENDRGPGRRTIVHVEENKSPIIASRTENSILEEMVEMPRSELEASAALELLYDIKDDIQQIGPMLRKSIKKEAKFDLEKIEKRINEILLHEIDQDEMH</sequence>
<reference evidence="1" key="1">
    <citation type="submission" date="2019-12" db="EMBL/GenBank/DDBJ databases">
        <title>Clostridiaceae gen. nov. sp. nov., isolated from sediment in Xinjiang, China.</title>
        <authorList>
            <person name="Zhang R."/>
        </authorList>
    </citation>
    <scope>NUCLEOTIDE SEQUENCE</scope>
    <source>
        <strain evidence="1">D2Q-11</strain>
    </source>
</reference>
<evidence type="ECO:0000313" key="2">
    <source>
        <dbReference type="Proteomes" id="UP000724672"/>
    </source>
</evidence>
<organism evidence="1 2">
    <name type="scientific">Anaeromonas frigoriresistens</name>
    <dbReference type="NCBI Taxonomy" id="2683708"/>
    <lineage>
        <taxon>Bacteria</taxon>
        <taxon>Bacillati</taxon>
        <taxon>Bacillota</taxon>
        <taxon>Tissierellia</taxon>
        <taxon>Tissierellales</taxon>
        <taxon>Thermohalobacteraceae</taxon>
        <taxon>Anaeromonas</taxon>
    </lineage>
</organism>
<dbReference type="EMBL" id="WSFT01000037">
    <property type="protein sequence ID" value="MBS4538795.1"/>
    <property type="molecule type" value="Genomic_DNA"/>
</dbReference>
<comment type="caution">
    <text evidence="1">The sequence shown here is derived from an EMBL/GenBank/DDBJ whole genome shotgun (WGS) entry which is preliminary data.</text>
</comment>
<keyword evidence="2" id="KW-1185">Reference proteome</keyword>
<dbReference type="Proteomes" id="UP000724672">
    <property type="component" value="Unassembled WGS sequence"/>
</dbReference>
<protein>
    <submittedName>
        <fullName evidence="1">Uncharacterized protein</fullName>
    </submittedName>
</protein>
<dbReference type="RefSeq" id="WP_203366718.1">
    <property type="nucleotide sequence ID" value="NZ_WSFT01000037.1"/>
</dbReference>
<accession>A0A942UWF6</accession>
<evidence type="ECO:0000313" key="1">
    <source>
        <dbReference type="EMBL" id="MBS4538795.1"/>
    </source>
</evidence>